<dbReference type="GO" id="GO:0009279">
    <property type="term" value="C:cell outer membrane"/>
    <property type="evidence" value="ECO:0007669"/>
    <property type="project" value="UniProtKB-SubCell"/>
</dbReference>
<evidence type="ECO:0000256" key="8">
    <source>
        <dbReference type="ARBA" id="ARBA00023237"/>
    </source>
</evidence>
<dbReference type="EMBL" id="FNQG01000006">
    <property type="protein sequence ID" value="SEA02427.1"/>
    <property type="molecule type" value="Genomic_DNA"/>
</dbReference>
<evidence type="ECO:0000256" key="1">
    <source>
        <dbReference type="ARBA" id="ARBA00002591"/>
    </source>
</evidence>
<keyword evidence="10" id="KW-0966">Cell projection</keyword>
<keyword evidence="6" id="KW-0472">Membrane</keyword>
<protein>
    <submittedName>
        <fullName evidence="10">Flagellar L-ring protein FlgH</fullName>
    </submittedName>
</protein>
<feature type="chain" id="PRO_5039003130" evidence="9">
    <location>
        <begin position="30"/>
        <end position="201"/>
    </location>
</feature>
<comment type="subcellular location">
    <subcellularLocation>
        <location evidence="2">Bacterial flagellum basal body</location>
    </subcellularLocation>
    <subcellularLocation>
        <location evidence="3">Cell outer membrane</location>
    </subcellularLocation>
</comment>
<dbReference type="AlphaFoldDB" id="A0A1H3XSF9"/>
<dbReference type="PANTHER" id="PTHR34933:SF1">
    <property type="entry name" value="FLAGELLAR L-RING PROTEIN"/>
    <property type="match status" value="1"/>
</dbReference>
<evidence type="ECO:0000256" key="9">
    <source>
        <dbReference type="SAM" id="SignalP"/>
    </source>
</evidence>
<gene>
    <name evidence="10" type="ORF">SAMN05660648_01628</name>
</gene>
<evidence type="ECO:0000313" key="10">
    <source>
        <dbReference type="EMBL" id="SEA02427.1"/>
    </source>
</evidence>
<dbReference type="GO" id="GO:0009427">
    <property type="term" value="C:bacterial-type flagellum basal body, distal rod, L ring"/>
    <property type="evidence" value="ECO:0007669"/>
    <property type="project" value="InterPro"/>
</dbReference>
<dbReference type="PANTHER" id="PTHR34933">
    <property type="entry name" value="FLAGELLAR L-RING PROTEIN"/>
    <property type="match status" value="1"/>
</dbReference>
<evidence type="ECO:0000256" key="7">
    <source>
        <dbReference type="ARBA" id="ARBA00023143"/>
    </source>
</evidence>
<dbReference type="Proteomes" id="UP000183469">
    <property type="component" value="Unassembled WGS sequence"/>
</dbReference>
<keyword evidence="10" id="KW-0969">Cilium</keyword>
<proteinExistence type="inferred from homology"/>
<reference evidence="10 11" key="1">
    <citation type="submission" date="2016-10" db="EMBL/GenBank/DDBJ databases">
        <authorList>
            <person name="de Groot N.N."/>
        </authorList>
    </citation>
    <scope>NUCLEOTIDE SEQUENCE [LARGE SCALE GENOMIC DNA]</scope>
    <source>
        <strain evidence="10 11">DSM 2872</strain>
    </source>
</reference>
<dbReference type="OrthoDB" id="9816119at2"/>
<dbReference type="GO" id="GO:0003774">
    <property type="term" value="F:cytoskeletal motor activity"/>
    <property type="evidence" value="ECO:0007669"/>
    <property type="project" value="InterPro"/>
</dbReference>
<dbReference type="InterPro" id="IPR000527">
    <property type="entry name" value="Flag_Lring"/>
</dbReference>
<evidence type="ECO:0000256" key="2">
    <source>
        <dbReference type="ARBA" id="ARBA00004117"/>
    </source>
</evidence>
<keyword evidence="8" id="KW-0998">Cell outer membrane</keyword>
<keyword evidence="5 9" id="KW-0732">Signal</keyword>
<evidence type="ECO:0000256" key="6">
    <source>
        <dbReference type="ARBA" id="ARBA00023136"/>
    </source>
</evidence>
<sequence>MKNTYKRQIALALAAGGLFYALAPATVDAQSLWAADGGKIRSVFADRKAQDVGDILTIVISESTSISDTRSTSNSKSGKSSVNAGIGIFDFIKAASIGGSDSFNADGEASSKNTTRANVTVTVVDVQPNGNLVLEGTQSIWNNKNEHKITFKGICRPEDVTANNTISSTKIAGATVRFDGKGPLNAKQRQGILTQIFNFLF</sequence>
<evidence type="ECO:0000256" key="3">
    <source>
        <dbReference type="ARBA" id="ARBA00004442"/>
    </source>
</evidence>
<dbReference type="GO" id="GO:0071973">
    <property type="term" value="P:bacterial-type flagellum-dependent cell motility"/>
    <property type="evidence" value="ECO:0007669"/>
    <property type="project" value="InterPro"/>
</dbReference>
<comment type="similarity">
    <text evidence="4">Belongs to the FlgH family.</text>
</comment>
<keyword evidence="7" id="KW-0975">Bacterial flagellum</keyword>
<dbReference type="PRINTS" id="PR01008">
    <property type="entry name" value="FLGLRINGFLGH"/>
</dbReference>
<dbReference type="Pfam" id="PF02107">
    <property type="entry name" value="FlgH"/>
    <property type="match status" value="1"/>
</dbReference>
<name>A0A1H3XSF9_SELRU</name>
<evidence type="ECO:0000313" key="11">
    <source>
        <dbReference type="Proteomes" id="UP000183469"/>
    </source>
</evidence>
<comment type="function">
    <text evidence="1">Assembles around the rod to form the L-ring and probably protects the motor/basal body from shearing forces during rotation.</text>
</comment>
<feature type="signal peptide" evidence="9">
    <location>
        <begin position="1"/>
        <end position="29"/>
    </location>
</feature>
<accession>A0A1H3XSF9</accession>
<evidence type="ECO:0000256" key="4">
    <source>
        <dbReference type="ARBA" id="ARBA00006929"/>
    </source>
</evidence>
<keyword evidence="10" id="KW-0282">Flagellum</keyword>
<dbReference type="RefSeq" id="WP_074672018.1">
    <property type="nucleotide sequence ID" value="NZ_FNQG01000006.1"/>
</dbReference>
<organism evidence="10 11">
    <name type="scientific">Selenomonas ruminantium</name>
    <dbReference type="NCBI Taxonomy" id="971"/>
    <lineage>
        <taxon>Bacteria</taxon>
        <taxon>Bacillati</taxon>
        <taxon>Bacillota</taxon>
        <taxon>Negativicutes</taxon>
        <taxon>Selenomonadales</taxon>
        <taxon>Selenomonadaceae</taxon>
        <taxon>Selenomonas</taxon>
    </lineage>
</organism>
<evidence type="ECO:0000256" key="5">
    <source>
        <dbReference type="ARBA" id="ARBA00022729"/>
    </source>
</evidence>